<dbReference type="GO" id="GO:0006006">
    <property type="term" value="P:glucose metabolic process"/>
    <property type="evidence" value="ECO:0007669"/>
    <property type="project" value="TreeGrafter"/>
</dbReference>
<keyword evidence="1" id="KW-1133">Transmembrane helix</keyword>
<reference evidence="3 4" key="1">
    <citation type="journal article" date="2014" name="Agronomy (Basel)">
        <title>A Draft Genome Sequence for Ensete ventricosum, the Drought-Tolerant Tree Against Hunger.</title>
        <authorList>
            <person name="Harrison J."/>
            <person name="Moore K.A."/>
            <person name="Paszkiewicz K."/>
            <person name="Jones T."/>
            <person name="Grant M."/>
            <person name="Ambacheew D."/>
            <person name="Muzemil S."/>
            <person name="Studholme D.J."/>
        </authorList>
    </citation>
    <scope>NUCLEOTIDE SEQUENCE [LARGE SCALE GENOMIC DNA]</scope>
</reference>
<evidence type="ECO:0000256" key="1">
    <source>
        <dbReference type="SAM" id="Phobius"/>
    </source>
</evidence>
<dbReference type="GO" id="GO:0000166">
    <property type="term" value="F:nucleotide binding"/>
    <property type="evidence" value="ECO:0007669"/>
    <property type="project" value="UniProtKB-KW"/>
</dbReference>
<proteinExistence type="predicted"/>
<gene>
    <name evidence="3" type="ORF">B296_00010822</name>
</gene>
<name>A0A427AC18_ENSVE</name>
<dbReference type="GO" id="GO:0005737">
    <property type="term" value="C:cytoplasm"/>
    <property type="evidence" value="ECO:0007669"/>
    <property type="project" value="UniProtKB-SubCell"/>
</dbReference>
<keyword evidence="1" id="KW-0472">Membrane</keyword>
<dbReference type="Pfam" id="PF26217">
    <property type="entry name" value="GDPGP1_N"/>
    <property type="match status" value="1"/>
</dbReference>
<evidence type="ECO:0000313" key="4">
    <source>
        <dbReference type="Proteomes" id="UP000287651"/>
    </source>
</evidence>
<keyword evidence="1" id="KW-0812">Transmembrane</keyword>
<evidence type="ECO:0000259" key="2">
    <source>
        <dbReference type="Pfam" id="PF26217"/>
    </source>
</evidence>
<accession>A0A427AC18</accession>
<dbReference type="InterPro" id="IPR058866">
    <property type="entry name" value="GDPGP1_N"/>
</dbReference>
<dbReference type="EMBL" id="AMZH03002986">
    <property type="protein sequence ID" value="RRT73784.1"/>
    <property type="molecule type" value="Genomic_DNA"/>
</dbReference>
<dbReference type="Proteomes" id="UP000287651">
    <property type="component" value="Unassembled WGS sequence"/>
</dbReference>
<feature type="domain" description="GDPGP1-like N-terminal" evidence="2">
    <location>
        <begin position="49"/>
        <end position="110"/>
    </location>
</feature>
<dbReference type="GO" id="GO:0080048">
    <property type="term" value="F:GDP-D-glucose phosphorylase activity"/>
    <property type="evidence" value="ECO:0007669"/>
    <property type="project" value="InterPro"/>
</dbReference>
<sequence>MVLVGAYRAPRREDIVDWTSSFSRRCVRNLLWSFCTIRIVYLSDLVLKANPVEYGHIFLVPYDVHQMPQFLDKGVLGLMSQITAEVANRSFHIFFDYDASRSLDHKCFQVIIFAESCLIVWSLGNLLLSFGWK</sequence>
<dbReference type="GO" id="GO:0005085">
    <property type="term" value="F:guanyl-nucleotide exchange factor activity"/>
    <property type="evidence" value="ECO:0007669"/>
    <property type="project" value="UniProtKB-KW"/>
</dbReference>
<comment type="caution">
    <text evidence="3">The sequence shown here is derived from an EMBL/GenBank/DDBJ whole genome shotgun (WGS) entry which is preliminary data.</text>
</comment>
<dbReference type="InterPro" id="IPR026506">
    <property type="entry name" value="GDPGP"/>
</dbReference>
<dbReference type="AlphaFoldDB" id="A0A427AC18"/>
<feature type="transmembrane region" description="Helical" evidence="1">
    <location>
        <begin position="110"/>
        <end position="132"/>
    </location>
</feature>
<dbReference type="PANTHER" id="PTHR20884">
    <property type="entry name" value="GDP-D-GLUCOSE PHOSPHORYLASE 1"/>
    <property type="match status" value="1"/>
</dbReference>
<dbReference type="PANTHER" id="PTHR20884:SF9">
    <property type="entry name" value="OS12G0612100 PROTEIN"/>
    <property type="match status" value="1"/>
</dbReference>
<dbReference type="GO" id="GO:0016787">
    <property type="term" value="F:hydrolase activity"/>
    <property type="evidence" value="ECO:0007669"/>
    <property type="project" value="UniProtKB-KW"/>
</dbReference>
<evidence type="ECO:0000313" key="3">
    <source>
        <dbReference type="EMBL" id="RRT73784.1"/>
    </source>
</evidence>
<organism evidence="3 4">
    <name type="scientific">Ensete ventricosum</name>
    <name type="common">Abyssinian banana</name>
    <name type="synonym">Musa ensete</name>
    <dbReference type="NCBI Taxonomy" id="4639"/>
    <lineage>
        <taxon>Eukaryota</taxon>
        <taxon>Viridiplantae</taxon>
        <taxon>Streptophyta</taxon>
        <taxon>Embryophyta</taxon>
        <taxon>Tracheophyta</taxon>
        <taxon>Spermatophyta</taxon>
        <taxon>Magnoliopsida</taxon>
        <taxon>Liliopsida</taxon>
        <taxon>Zingiberales</taxon>
        <taxon>Musaceae</taxon>
        <taxon>Ensete</taxon>
    </lineage>
</organism>
<protein>
    <recommendedName>
        <fullName evidence="2">GDPGP1-like N-terminal domain-containing protein</fullName>
    </recommendedName>
</protein>